<comment type="similarity">
    <text evidence="1 5">Belongs to the calycin superfamily. Lipocalin family.</text>
</comment>
<gene>
    <name evidence="7" type="ORF">RRG08_016841</name>
</gene>
<evidence type="ECO:0000259" key="6">
    <source>
        <dbReference type="Pfam" id="PF08212"/>
    </source>
</evidence>
<evidence type="ECO:0000313" key="7">
    <source>
        <dbReference type="EMBL" id="KAK3696790.1"/>
    </source>
</evidence>
<keyword evidence="8" id="KW-1185">Reference proteome</keyword>
<dbReference type="InterPro" id="IPR002969">
    <property type="entry name" value="ApolipopD"/>
</dbReference>
<dbReference type="GO" id="GO:0006869">
    <property type="term" value="P:lipid transport"/>
    <property type="evidence" value="ECO:0007669"/>
    <property type="project" value="InterPro"/>
</dbReference>
<dbReference type="Pfam" id="PF08212">
    <property type="entry name" value="Lipocalin_2"/>
    <property type="match status" value="1"/>
</dbReference>
<evidence type="ECO:0000256" key="2">
    <source>
        <dbReference type="ARBA" id="ARBA00019890"/>
    </source>
</evidence>
<dbReference type="GO" id="GO:0042246">
    <property type="term" value="P:tissue regeneration"/>
    <property type="evidence" value="ECO:0007669"/>
    <property type="project" value="InterPro"/>
</dbReference>
<dbReference type="AlphaFoldDB" id="A0AAE1CJ16"/>
<dbReference type="SUPFAM" id="SSF50814">
    <property type="entry name" value="Lipocalins"/>
    <property type="match status" value="1"/>
</dbReference>
<dbReference type="GO" id="GO:0008289">
    <property type="term" value="F:lipid binding"/>
    <property type="evidence" value="ECO:0007669"/>
    <property type="project" value="UniProtKB-KW"/>
</dbReference>
<evidence type="ECO:0000256" key="3">
    <source>
        <dbReference type="ARBA" id="ARBA00023121"/>
    </source>
</evidence>
<dbReference type="PANTHER" id="PTHR10612:SF34">
    <property type="entry name" value="APOLIPOPROTEIN D"/>
    <property type="match status" value="1"/>
</dbReference>
<keyword evidence="3" id="KW-0446">Lipid-binding</keyword>
<dbReference type="InterPro" id="IPR000566">
    <property type="entry name" value="Lipocln_cytosolic_FA-bd_dom"/>
</dbReference>
<keyword evidence="4" id="KW-0873">Pyrrolidone carboxylic acid</keyword>
<dbReference type="Proteomes" id="UP001283361">
    <property type="component" value="Unassembled WGS sequence"/>
</dbReference>
<dbReference type="PANTHER" id="PTHR10612">
    <property type="entry name" value="APOLIPOPROTEIN D"/>
    <property type="match status" value="1"/>
</dbReference>
<sequence length="207" mass="22092">MTTITSVISLALATLACVAVARAGFVFQFGQCPSVTGQATLDHLQYLGVWYEYQRFPAIFEAGLDCTTATYGEDGDDISVTNAGTRRADFFGRKIVLRQKSVTGLATVPDPTRPAELMVSFGPASMGMGNNSSNYIIQATDYTNSAVVFSCSQLSGFNIQFAWILTRAPGVVPPNLATLENNLAAAGVDVSKFKVIDQTDCPGRLVV</sequence>
<evidence type="ECO:0000256" key="1">
    <source>
        <dbReference type="ARBA" id="ARBA00006889"/>
    </source>
</evidence>
<dbReference type="GO" id="GO:0006629">
    <property type="term" value="P:lipid metabolic process"/>
    <property type="evidence" value="ECO:0007669"/>
    <property type="project" value="TreeGrafter"/>
</dbReference>
<comment type="caution">
    <text evidence="7">The sequence shown here is derived from an EMBL/GenBank/DDBJ whole genome shotgun (WGS) entry which is preliminary data.</text>
</comment>
<dbReference type="GO" id="GO:0005737">
    <property type="term" value="C:cytoplasm"/>
    <property type="evidence" value="ECO:0007669"/>
    <property type="project" value="TreeGrafter"/>
</dbReference>
<dbReference type="PIRSF" id="PIRSF036893">
    <property type="entry name" value="Lipocalin_ApoD"/>
    <property type="match status" value="1"/>
</dbReference>
<feature type="signal peptide" evidence="5">
    <location>
        <begin position="1"/>
        <end position="23"/>
    </location>
</feature>
<protein>
    <recommendedName>
        <fullName evidence="2">Apolipoprotein D</fullName>
    </recommendedName>
</protein>
<keyword evidence="5" id="KW-0732">Signal</keyword>
<dbReference type="Gene3D" id="2.40.128.20">
    <property type="match status" value="1"/>
</dbReference>
<evidence type="ECO:0000313" key="8">
    <source>
        <dbReference type="Proteomes" id="UP001283361"/>
    </source>
</evidence>
<dbReference type="PRINTS" id="PR01219">
    <property type="entry name" value="APOLIPOPROTD"/>
</dbReference>
<feature type="chain" id="PRO_5041785836" description="Apolipoprotein D" evidence="5">
    <location>
        <begin position="24"/>
        <end position="207"/>
    </location>
</feature>
<feature type="domain" description="Lipocalin/cytosolic fatty-acid binding" evidence="6">
    <location>
        <begin position="42"/>
        <end position="197"/>
    </location>
</feature>
<accession>A0AAE1CJ16</accession>
<reference evidence="7" key="1">
    <citation type="journal article" date="2023" name="G3 (Bethesda)">
        <title>A reference genome for the long-term kleptoplast-retaining sea slug Elysia crispata morphotype clarki.</title>
        <authorList>
            <person name="Eastman K.E."/>
            <person name="Pendleton A.L."/>
            <person name="Shaikh M.A."/>
            <person name="Suttiyut T."/>
            <person name="Ogas R."/>
            <person name="Tomko P."/>
            <person name="Gavelis G."/>
            <person name="Widhalm J.R."/>
            <person name="Wisecaver J.H."/>
        </authorList>
    </citation>
    <scope>NUCLEOTIDE SEQUENCE</scope>
    <source>
        <strain evidence="7">ECLA1</strain>
    </source>
</reference>
<dbReference type="GO" id="GO:0007420">
    <property type="term" value="P:brain development"/>
    <property type="evidence" value="ECO:0007669"/>
    <property type="project" value="InterPro"/>
</dbReference>
<organism evidence="7 8">
    <name type="scientific">Elysia crispata</name>
    <name type="common">lettuce slug</name>
    <dbReference type="NCBI Taxonomy" id="231223"/>
    <lineage>
        <taxon>Eukaryota</taxon>
        <taxon>Metazoa</taxon>
        <taxon>Spiralia</taxon>
        <taxon>Lophotrochozoa</taxon>
        <taxon>Mollusca</taxon>
        <taxon>Gastropoda</taxon>
        <taxon>Heterobranchia</taxon>
        <taxon>Euthyneura</taxon>
        <taxon>Panpulmonata</taxon>
        <taxon>Sacoglossa</taxon>
        <taxon>Placobranchoidea</taxon>
        <taxon>Plakobranchidae</taxon>
        <taxon>Elysia</taxon>
    </lineage>
</organism>
<dbReference type="GO" id="GO:0000302">
    <property type="term" value="P:response to reactive oxygen species"/>
    <property type="evidence" value="ECO:0007669"/>
    <property type="project" value="TreeGrafter"/>
</dbReference>
<evidence type="ECO:0000256" key="4">
    <source>
        <dbReference type="ARBA" id="ARBA00023283"/>
    </source>
</evidence>
<dbReference type="EMBL" id="JAWDGP010008031">
    <property type="protein sequence ID" value="KAK3696790.1"/>
    <property type="molecule type" value="Genomic_DNA"/>
</dbReference>
<proteinExistence type="inferred from homology"/>
<dbReference type="InterPro" id="IPR022271">
    <property type="entry name" value="Lipocalin_ApoD"/>
</dbReference>
<dbReference type="InterPro" id="IPR012674">
    <property type="entry name" value="Calycin"/>
</dbReference>
<name>A0AAE1CJ16_9GAST</name>
<evidence type="ECO:0000256" key="5">
    <source>
        <dbReference type="PIRNR" id="PIRNR036893"/>
    </source>
</evidence>